<sequence length="151" mass="15858">MANNPLPVARTRISIGGPTADYTQTALAADTYKKIGGVRSVPGTGDTYQSITVEEVEDARARFAKGTASAQAMDIVCSRRATDVGQIACQAAADSLASFNFKIEEPNADGTFSVTYISALVMGKPRGRGGPNDTQTVTFTLQPNEAPIEVV</sequence>
<evidence type="ECO:0000313" key="1">
    <source>
        <dbReference type="EMBL" id="MBB3937673.1"/>
    </source>
</evidence>
<dbReference type="AlphaFoldDB" id="A0A7W6BTD9"/>
<dbReference type="Proteomes" id="UP000531216">
    <property type="component" value="Unassembled WGS sequence"/>
</dbReference>
<dbReference type="Gene3D" id="4.10.410.40">
    <property type="match status" value="1"/>
</dbReference>
<proteinExistence type="predicted"/>
<organism evidence="1 2">
    <name type="scientific">Aureimonas phyllosphaerae</name>
    <dbReference type="NCBI Taxonomy" id="1166078"/>
    <lineage>
        <taxon>Bacteria</taxon>
        <taxon>Pseudomonadati</taxon>
        <taxon>Pseudomonadota</taxon>
        <taxon>Alphaproteobacteria</taxon>
        <taxon>Hyphomicrobiales</taxon>
        <taxon>Aurantimonadaceae</taxon>
        <taxon>Aureimonas</taxon>
    </lineage>
</organism>
<name>A0A7W6BTD9_9HYPH</name>
<evidence type="ECO:0008006" key="3">
    <source>
        <dbReference type="Google" id="ProtNLM"/>
    </source>
</evidence>
<keyword evidence="2" id="KW-1185">Reference proteome</keyword>
<accession>A0A7W6BTD9</accession>
<comment type="caution">
    <text evidence="1">The sequence shown here is derived from an EMBL/GenBank/DDBJ whole genome shotgun (WGS) entry which is preliminary data.</text>
</comment>
<dbReference type="RefSeq" id="WP_090964622.1">
    <property type="nucleotide sequence ID" value="NZ_CP181348.1"/>
</dbReference>
<dbReference type="EMBL" id="JACIDO010000011">
    <property type="protein sequence ID" value="MBB3937673.1"/>
    <property type="molecule type" value="Genomic_DNA"/>
</dbReference>
<protein>
    <recommendedName>
        <fullName evidence="3">Phage tail tube protein, TTP</fullName>
    </recommendedName>
</protein>
<evidence type="ECO:0000313" key="2">
    <source>
        <dbReference type="Proteomes" id="UP000531216"/>
    </source>
</evidence>
<gene>
    <name evidence="1" type="ORF">GGR05_003841</name>
</gene>
<reference evidence="1 2" key="1">
    <citation type="submission" date="2020-08" db="EMBL/GenBank/DDBJ databases">
        <title>Genomic Encyclopedia of Type Strains, Phase IV (KMG-IV): sequencing the most valuable type-strain genomes for metagenomic binning, comparative biology and taxonomic classification.</title>
        <authorList>
            <person name="Goeker M."/>
        </authorList>
    </citation>
    <scope>NUCLEOTIDE SEQUENCE [LARGE SCALE GENOMIC DNA]</scope>
    <source>
        <strain evidence="1 2">DSM 25024</strain>
    </source>
</reference>
<dbReference type="OrthoDB" id="7915045at2"/>